<dbReference type="EMBL" id="JOJR01000676">
    <property type="protein sequence ID" value="RCN35328.1"/>
    <property type="molecule type" value="Genomic_DNA"/>
</dbReference>
<accession>A0A368FV24</accession>
<protein>
    <submittedName>
        <fullName evidence="2">Uncharacterized protein</fullName>
    </submittedName>
</protein>
<sequence length="86" mass="9264">MEKKGSGASGDWMVMCISKLGAAAISFAELIICVASLGVSYIAYLMLAILLHVDGAKESIGARYEKEGTCSRYYTLHKQRCLVATV</sequence>
<name>A0A368FV24_ANCCA</name>
<keyword evidence="3" id="KW-1185">Reference proteome</keyword>
<evidence type="ECO:0000256" key="1">
    <source>
        <dbReference type="SAM" id="Phobius"/>
    </source>
</evidence>
<keyword evidence="1" id="KW-0812">Transmembrane</keyword>
<feature type="transmembrane region" description="Helical" evidence="1">
    <location>
        <begin position="20"/>
        <end position="53"/>
    </location>
</feature>
<reference evidence="2 3" key="1">
    <citation type="submission" date="2014-10" db="EMBL/GenBank/DDBJ databases">
        <title>Draft genome of the hookworm Ancylostoma caninum.</title>
        <authorList>
            <person name="Mitreva M."/>
        </authorList>
    </citation>
    <scope>NUCLEOTIDE SEQUENCE [LARGE SCALE GENOMIC DNA]</scope>
    <source>
        <strain evidence="2 3">Baltimore</strain>
    </source>
</reference>
<organism evidence="2 3">
    <name type="scientific">Ancylostoma caninum</name>
    <name type="common">Dog hookworm</name>
    <dbReference type="NCBI Taxonomy" id="29170"/>
    <lineage>
        <taxon>Eukaryota</taxon>
        <taxon>Metazoa</taxon>
        <taxon>Ecdysozoa</taxon>
        <taxon>Nematoda</taxon>
        <taxon>Chromadorea</taxon>
        <taxon>Rhabditida</taxon>
        <taxon>Rhabditina</taxon>
        <taxon>Rhabditomorpha</taxon>
        <taxon>Strongyloidea</taxon>
        <taxon>Ancylostomatidae</taxon>
        <taxon>Ancylostomatinae</taxon>
        <taxon>Ancylostoma</taxon>
    </lineage>
</organism>
<keyword evidence="1" id="KW-1133">Transmembrane helix</keyword>
<dbReference type="Proteomes" id="UP000252519">
    <property type="component" value="Unassembled WGS sequence"/>
</dbReference>
<proteinExistence type="predicted"/>
<evidence type="ECO:0000313" key="2">
    <source>
        <dbReference type="EMBL" id="RCN35328.1"/>
    </source>
</evidence>
<dbReference type="OrthoDB" id="5833348at2759"/>
<keyword evidence="1" id="KW-0472">Membrane</keyword>
<dbReference type="AlphaFoldDB" id="A0A368FV24"/>
<gene>
    <name evidence="2" type="ORF">ANCCAN_18811</name>
</gene>
<evidence type="ECO:0000313" key="3">
    <source>
        <dbReference type="Proteomes" id="UP000252519"/>
    </source>
</evidence>
<comment type="caution">
    <text evidence="2">The sequence shown here is derived from an EMBL/GenBank/DDBJ whole genome shotgun (WGS) entry which is preliminary data.</text>
</comment>